<dbReference type="AlphaFoldDB" id="A0A5C3MPT0"/>
<dbReference type="Proteomes" id="UP000305948">
    <property type="component" value="Unassembled WGS sequence"/>
</dbReference>
<dbReference type="OrthoDB" id="10019231at2759"/>
<dbReference type="InterPro" id="IPR029058">
    <property type="entry name" value="AB_hydrolase_fold"/>
</dbReference>
<dbReference type="STRING" id="5364.A0A5C3MPT0"/>
<dbReference type="EMBL" id="ML213533">
    <property type="protein sequence ID" value="TFK46058.1"/>
    <property type="molecule type" value="Genomic_DNA"/>
</dbReference>
<feature type="domain" description="Dienelactone hydrolase" evidence="1">
    <location>
        <begin position="129"/>
        <end position="275"/>
    </location>
</feature>
<dbReference type="GO" id="GO:0016787">
    <property type="term" value="F:hydrolase activity"/>
    <property type="evidence" value="ECO:0007669"/>
    <property type="project" value="UniProtKB-KW"/>
</dbReference>
<evidence type="ECO:0000259" key="1">
    <source>
        <dbReference type="Pfam" id="PF01738"/>
    </source>
</evidence>
<dbReference type="SUPFAM" id="SSF53474">
    <property type="entry name" value="alpha/beta-Hydrolases"/>
    <property type="match status" value="1"/>
</dbReference>
<keyword evidence="2" id="KW-0378">Hydrolase</keyword>
<gene>
    <name evidence="2" type="ORF">OE88DRAFT_1715090</name>
</gene>
<dbReference type="PANTHER" id="PTHR17630:SF44">
    <property type="entry name" value="PROTEIN AIM2"/>
    <property type="match status" value="1"/>
</dbReference>
<keyword evidence="3" id="KW-1185">Reference proteome</keyword>
<accession>A0A5C3MPT0</accession>
<name>A0A5C3MPT0_9AGAM</name>
<evidence type="ECO:0000313" key="2">
    <source>
        <dbReference type="EMBL" id="TFK46058.1"/>
    </source>
</evidence>
<dbReference type="Pfam" id="PF01738">
    <property type="entry name" value="DLH"/>
    <property type="match status" value="1"/>
</dbReference>
<reference evidence="2 3" key="1">
    <citation type="journal article" date="2019" name="Nat. Ecol. Evol.">
        <title>Megaphylogeny resolves global patterns of mushroom evolution.</title>
        <authorList>
            <person name="Varga T."/>
            <person name="Krizsan K."/>
            <person name="Foldi C."/>
            <person name="Dima B."/>
            <person name="Sanchez-Garcia M."/>
            <person name="Sanchez-Ramirez S."/>
            <person name="Szollosi G.J."/>
            <person name="Szarkandi J.G."/>
            <person name="Papp V."/>
            <person name="Albert L."/>
            <person name="Andreopoulos W."/>
            <person name="Angelini C."/>
            <person name="Antonin V."/>
            <person name="Barry K.W."/>
            <person name="Bougher N.L."/>
            <person name="Buchanan P."/>
            <person name="Buyck B."/>
            <person name="Bense V."/>
            <person name="Catcheside P."/>
            <person name="Chovatia M."/>
            <person name="Cooper J."/>
            <person name="Damon W."/>
            <person name="Desjardin D."/>
            <person name="Finy P."/>
            <person name="Geml J."/>
            <person name="Haridas S."/>
            <person name="Hughes K."/>
            <person name="Justo A."/>
            <person name="Karasinski D."/>
            <person name="Kautmanova I."/>
            <person name="Kiss B."/>
            <person name="Kocsube S."/>
            <person name="Kotiranta H."/>
            <person name="LaButti K.M."/>
            <person name="Lechner B.E."/>
            <person name="Liimatainen K."/>
            <person name="Lipzen A."/>
            <person name="Lukacs Z."/>
            <person name="Mihaltcheva S."/>
            <person name="Morgado L.N."/>
            <person name="Niskanen T."/>
            <person name="Noordeloos M.E."/>
            <person name="Ohm R.A."/>
            <person name="Ortiz-Santana B."/>
            <person name="Ovrebo C."/>
            <person name="Racz N."/>
            <person name="Riley R."/>
            <person name="Savchenko A."/>
            <person name="Shiryaev A."/>
            <person name="Soop K."/>
            <person name="Spirin V."/>
            <person name="Szebenyi C."/>
            <person name="Tomsovsky M."/>
            <person name="Tulloss R.E."/>
            <person name="Uehling J."/>
            <person name="Grigoriev I.V."/>
            <person name="Vagvolgyi C."/>
            <person name="Papp T."/>
            <person name="Martin F.M."/>
            <person name="Miettinen O."/>
            <person name="Hibbett D.S."/>
            <person name="Nagy L.G."/>
        </authorList>
    </citation>
    <scope>NUCLEOTIDE SEQUENCE [LARGE SCALE GENOMIC DNA]</scope>
    <source>
        <strain evidence="2 3">OMC1185</strain>
    </source>
</reference>
<protein>
    <submittedName>
        <fullName evidence="2">Dienelactone hydrolase endo-1-3,1,4-beta-D-glucanase</fullName>
    </submittedName>
</protein>
<evidence type="ECO:0000313" key="3">
    <source>
        <dbReference type="Proteomes" id="UP000305948"/>
    </source>
</evidence>
<dbReference type="InterPro" id="IPR002925">
    <property type="entry name" value="Dienelactn_hydro"/>
</dbReference>
<dbReference type="PANTHER" id="PTHR17630">
    <property type="entry name" value="DIENELACTONE HYDROLASE"/>
    <property type="match status" value="1"/>
</dbReference>
<organism evidence="2 3">
    <name type="scientific">Heliocybe sulcata</name>
    <dbReference type="NCBI Taxonomy" id="5364"/>
    <lineage>
        <taxon>Eukaryota</taxon>
        <taxon>Fungi</taxon>
        <taxon>Dikarya</taxon>
        <taxon>Basidiomycota</taxon>
        <taxon>Agaricomycotina</taxon>
        <taxon>Agaricomycetes</taxon>
        <taxon>Gloeophyllales</taxon>
        <taxon>Gloeophyllaceae</taxon>
        <taxon>Heliocybe</taxon>
    </lineage>
</organism>
<sequence length="277" mass="30478">MSSITESQQGTILPGEPEGEMTRVGETEAYLYRAPAGSTNPRAVFLLSDIFGLPLKNCKILADTISKRLRCDVWVPDLFAGSPTFRVHDLDGILPTKPGQVVSYIGYLKLAVLVLRCGLWMYWNCGAVVDPRVETFIREVKEDKKYAKVGAVGYGFGASICSRLSTKDVVLDTVVIVHPGRCTGLHTNADIDDPVQIPTSWACAEDNFAFKPHMHLEAEAILAGRKGTPEFNQYEFKEYKGTVHGFALRPHLADPEAKAAFEGALAQTVAWFEKTLV</sequence>
<proteinExistence type="predicted"/>
<dbReference type="Gene3D" id="3.40.50.1820">
    <property type="entry name" value="alpha/beta hydrolase"/>
    <property type="match status" value="1"/>
</dbReference>